<accession>A0AAV7LH02</accession>
<comment type="caution">
    <text evidence="2">The sequence shown here is derived from an EMBL/GenBank/DDBJ whole genome shotgun (WGS) entry which is preliminary data.</text>
</comment>
<keyword evidence="3" id="KW-1185">Reference proteome</keyword>
<name>A0AAV7LH02_PLEWA</name>
<evidence type="ECO:0000256" key="1">
    <source>
        <dbReference type="SAM" id="MobiDB-lite"/>
    </source>
</evidence>
<gene>
    <name evidence="2" type="ORF">NDU88_001267</name>
</gene>
<dbReference type="AlphaFoldDB" id="A0AAV7LH02"/>
<reference evidence="2" key="1">
    <citation type="journal article" date="2022" name="bioRxiv">
        <title>Sequencing and chromosome-scale assembly of the giantPleurodeles waltlgenome.</title>
        <authorList>
            <person name="Brown T."/>
            <person name="Elewa A."/>
            <person name="Iarovenko S."/>
            <person name="Subramanian E."/>
            <person name="Araus A.J."/>
            <person name="Petzold A."/>
            <person name="Susuki M."/>
            <person name="Suzuki K.-i.T."/>
            <person name="Hayashi T."/>
            <person name="Toyoda A."/>
            <person name="Oliveira C."/>
            <person name="Osipova E."/>
            <person name="Leigh N.D."/>
            <person name="Simon A."/>
            <person name="Yun M.H."/>
        </authorList>
    </citation>
    <scope>NUCLEOTIDE SEQUENCE</scope>
    <source>
        <strain evidence="2">20211129_DDA</strain>
        <tissue evidence="2">Liver</tissue>
    </source>
</reference>
<proteinExistence type="predicted"/>
<protein>
    <submittedName>
        <fullName evidence="2">Uncharacterized protein</fullName>
    </submittedName>
</protein>
<evidence type="ECO:0000313" key="2">
    <source>
        <dbReference type="EMBL" id="KAJ1088108.1"/>
    </source>
</evidence>
<dbReference type="EMBL" id="JANPWB010000015">
    <property type="protein sequence ID" value="KAJ1088108.1"/>
    <property type="molecule type" value="Genomic_DNA"/>
</dbReference>
<dbReference type="Proteomes" id="UP001066276">
    <property type="component" value="Chromosome 11"/>
</dbReference>
<evidence type="ECO:0000313" key="3">
    <source>
        <dbReference type="Proteomes" id="UP001066276"/>
    </source>
</evidence>
<feature type="region of interest" description="Disordered" evidence="1">
    <location>
        <begin position="102"/>
        <end position="124"/>
    </location>
</feature>
<organism evidence="2 3">
    <name type="scientific">Pleurodeles waltl</name>
    <name type="common">Iberian ribbed newt</name>
    <dbReference type="NCBI Taxonomy" id="8319"/>
    <lineage>
        <taxon>Eukaryota</taxon>
        <taxon>Metazoa</taxon>
        <taxon>Chordata</taxon>
        <taxon>Craniata</taxon>
        <taxon>Vertebrata</taxon>
        <taxon>Euteleostomi</taxon>
        <taxon>Amphibia</taxon>
        <taxon>Batrachia</taxon>
        <taxon>Caudata</taxon>
        <taxon>Salamandroidea</taxon>
        <taxon>Salamandridae</taxon>
        <taxon>Pleurodelinae</taxon>
        <taxon>Pleurodeles</taxon>
    </lineage>
</organism>
<sequence length="124" mass="13330">MNISSGLLGYNCLRAMVGLAQCQKAQQVGWLSTNHNWLNIKQIISAKTVGTKTSGPKPASVPKSTVTTVSKEAIKPLVHRLQEEIDARQRHLAIHPQTGKIIARPPGAASHPPKGQFFFPGSTG</sequence>